<dbReference type="RefSeq" id="WP_346195749.1">
    <property type="nucleotide sequence ID" value="NZ_JBDJHV010000029.1"/>
</dbReference>
<comment type="caution">
    <text evidence="1">The sequence shown here is derived from an EMBL/GenBank/DDBJ whole genome shotgun (WGS) entry which is preliminary data.</text>
</comment>
<evidence type="ECO:0000313" key="2">
    <source>
        <dbReference type="Proteomes" id="UP001438292"/>
    </source>
</evidence>
<evidence type="ECO:0000313" key="1">
    <source>
        <dbReference type="EMBL" id="MEO3957445.1"/>
    </source>
</evidence>
<proteinExistence type="predicted"/>
<reference evidence="1 2" key="1">
    <citation type="submission" date="2024-05" db="EMBL/GenBank/DDBJ databases">
        <authorList>
            <person name="De Oliveira J.P."/>
            <person name="Noriler S.A."/>
            <person name="De Oliveira A.G."/>
            <person name="Sipoli D.S."/>
        </authorList>
    </citation>
    <scope>NUCLEOTIDE SEQUENCE [LARGE SCALE GENOMIC DNA]</scope>
    <source>
        <strain evidence="1 2">LABIM186</strain>
    </source>
</reference>
<dbReference type="EMBL" id="JBDQQU010000385">
    <property type="protein sequence ID" value="MEO3957445.1"/>
    <property type="molecule type" value="Genomic_DNA"/>
</dbReference>
<dbReference type="Proteomes" id="UP001438292">
    <property type="component" value="Unassembled WGS sequence"/>
</dbReference>
<name>A0ABV0HD59_9NEIS</name>
<gene>
    <name evidence="1" type="ORF">ABH309_23660</name>
</gene>
<protein>
    <submittedName>
        <fullName evidence="1">Uncharacterized protein</fullName>
    </submittedName>
</protein>
<accession>A0ABV0HD59</accession>
<organism evidence="1 2">
    <name type="scientific">Chromobacterium piscinae</name>
    <dbReference type="NCBI Taxonomy" id="686831"/>
    <lineage>
        <taxon>Bacteria</taxon>
        <taxon>Pseudomonadati</taxon>
        <taxon>Pseudomonadota</taxon>
        <taxon>Betaproteobacteria</taxon>
        <taxon>Neisseriales</taxon>
        <taxon>Chromobacteriaceae</taxon>
        <taxon>Chromobacterium</taxon>
    </lineage>
</organism>
<keyword evidence="2" id="KW-1185">Reference proteome</keyword>
<sequence>MIVSATKADKNLLDIGTLGFSNLHNQADYKVESQSFGSCSGGRVTNLLK</sequence>